<dbReference type="EMBL" id="JALKFT010000037">
    <property type="protein sequence ID" value="MCK9878543.1"/>
    <property type="molecule type" value="Genomic_DNA"/>
</dbReference>
<dbReference type="Proteomes" id="UP001201873">
    <property type="component" value="Unassembled WGS sequence"/>
</dbReference>
<accession>A0ABT0K428</accession>
<gene>
    <name evidence="1" type="ORF">MXD59_22720</name>
</gene>
<reference evidence="1 2" key="1">
    <citation type="submission" date="2022-04" db="EMBL/GenBank/DDBJ databases">
        <title>Genome diversity in the genus Frankia.</title>
        <authorList>
            <person name="Carlos-Shanley C."/>
            <person name="Hahn D."/>
        </authorList>
    </citation>
    <scope>NUCLEOTIDE SEQUENCE [LARGE SCALE GENOMIC DNA]</scope>
    <source>
        <strain evidence="1 2">Ag45/Mut15</strain>
    </source>
</reference>
<evidence type="ECO:0000313" key="2">
    <source>
        <dbReference type="Proteomes" id="UP001201873"/>
    </source>
</evidence>
<sequence length="50" mass="5681">MPEQDSDLQQLQMSVVEFLMAVIAAPDDENVARSADEAIRELDLWMTDSR</sequence>
<evidence type="ECO:0000313" key="1">
    <source>
        <dbReference type="EMBL" id="MCK9878543.1"/>
    </source>
</evidence>
<protein>
    <submittedName>
        <fullName evidence="1">Uncharacterized protein</fullName>
    </submittedName>
</protein>
<organism evidence="1 2">
    <name type="scientific">Frankia umida</name>
    <dbReference type="NCBI Taxonomy" id="573489"/>
    <lineage>
        <taxon>Bacteria</taxon>
        <taxon>Bacillati</taxon>
        <taxon>Actinomycetota</taxon>
        <taxon>Actinomycetes</taxon>
        <taxon>Frankiales</taxon>
        <taxon>Frankiaceae</taxon>
        <taxon>Frankia</taxon>
    </lineage>
</organism>
<comment type="caution">
    <text evidence="1">The sequence shown here is derived from an EMBL/GenBank/DDBJ whole genome shotgun (WGS) entry which is preliminary data.</text>
</comment>
<name>A0ABT0K428_9ACTN</name>
<proteinExistence type="predicted"/>
<dbReference type="RefSeq" id="WP_248826628.1">
    <property type="nucleotide sequence ID" value="NZ_JALKFT010000037.1"/>
</dbReference>
<keyword evidence="2" id="KW-1185">Reference proteome</keyword>